<dbReference type="Proteomes" id="UP000325116">
    <property type="component" value="Unassembled WGS sequence"/>
</dbReference>
<dbReference type="AlphaFoldDB" id="A0A5C8CGC5"/>
<evidence type="ECO:0000313" key="1">
    <source>
        <dbReference type="EMBL" id="TXJ11976.1"/>
    </source>
</evidence>
<name>A0A5C8CGC5_9SPIR</name>
<proteinExistence type="predicted"/>
<protein>
    <recommendedName>
        <fullName evidence="3">PD-(D/E)XK nuclease family protein</fullName>
    </recommendedName>
</protein>
<organism evidence="1 2">
    <name type="scientific">Brachyspira aalborgi</name>
    <dbReference type="NCBI Taxonomy" id="29522"/>
    <lineage>
        <taxon>Bacteria</taxon>
        <taxon>Pseudomonadati</taxon>
        <taxon>Spirochaetota</taxon>
        <taxon>Spirochaetia</taxon>
        <taxon>Brachyspirales</taxon>
        <taxon>Brachyspiraceae</taxon>
        <taxon>Brachyspira</taxon>
    </lineage>
</organism>
<evidence type="ECO:0000313" key="2">
    <source>
        <dbReference type="Proteomes" id="UP000325116"/>
    </source>
</evidence>
<gene>
    <name evidence="1" type="ORF">EPJ80_09785</name>
</gene>
<dbReference type="RefSeq" id="WP_147758836.1">
    <property type="nucleotide sequence ID" value="NZ_SAXT01000005.1"/>
</dbReference>
<dbReference type="EMBL" id="SAXT01000005">
    <property type="protein sequence ID" value="TXJ11976.1"/>
    <property type="molecule type" value="Genomic_DNA"/>
</dbReference>
<evidence type="ECO:0008006" key="3">
    <source>
        <dbReference type="Google" id="ProtNLM"/>
    </source>
</evidence>
<comment type="caution">
    <text evidence="1">The sequence shown here is derived from an EMBL/GenBank/DDBJ whole genome shotgun (WGS) entry which is preliminary data.</text>
</comment>
<reference evidence="1 2" key="1">
    <citation type="journal article" date="1992" name="Lakartidningen">
        <title>[Penicillin V and not amoxicillin is the first choice preparation in acute otitis].</title>
        <authorList>
            <person name="Kamme C."/>
            <person name="Lundgren K."/>
            <person name="Prellner K."/>
        </authorList>
    </citation>
    <scope>NUCLEOTIDE SEQUENCE [LARGE SCALE GENOMIC DNA]</scope>
    <source>
        <strain evidence="1 2">W1</strain>
    </source>
</reference>
<accession>A0A5C8CGC5</accession>
<sequence length="406" mass="48166">MNDKIFSPNPKDLIKVIDNLYSSMNNYNIEVINFISNLEKENIKRYKDILEKQGDKLNFNIFDIITDKWKKENFHSEILKFLLENYEEFFNNFSELIKIKDKKEYSNAEITNEEARIDILIKSENKAIIVENKINWAPDQIEQLARYYKKVKEEKEVEKIVYIAPSKDKNPDAQTFGEYEKEIKDRLEKIISFDGSENDLVSCLEKSRDKLKENLEKTKNNFDSENFHKLFFINHYIEILKRTGEGDMSTIKSNFSKEIIEKYKNGDNIFEKLNYIIEMCSDKNFPAKMLNDYFIFKFGMNDCGYDKDRNSYSCNYWLDYNNGKEKNAFSITIHSLGISEVYLILWDNNENINNILKTVINKKEAEYLIKQDLTNSGIKFIFPDEEDKLFDLVSKLKNAFDEFCNS</sequence>